<dbReference type="EMBL" id="JACXVP010000005">
    <property type="protein sequence ID" value="KAG5605005.1"/>
    <property type="molecule type" value="Genomic_DNA"/>
</dbReference>
<sequence length="80" mass="9050">MDFWRFGILDFFNRNFSWTSVKTLAMEQVDPEKTNPFSSINESHNSQNFSWTSVKTLAMELAGLEGQTGLISSSNEPIEG</sequence>
<accession>A0A9J5YYR7</accession>
<evidence type="ECO:0000313" key="2">
    <source>
        <dbReference type="Proteomes" id="UP000824120"/>
    </source>
</evidence>
<dbReference type="AlphaFoldDB" id="A0A9J5YYR7"/>
<dbReference type="Proteomes" id="UP000824120">
    <property type="component" value="Chromosome 5"/>
</dbReference>
<proteinExistence type="predicted"/>
<comment type="caution">
    <text evidence="1">The sequence shown here is derived from an EMBL/GenBank/DDBJ whole genome shotgun (WGS) entry which is preliminary data.</text>
</comment>
<evidence type="ECO:0000313" key="1">
    <source>
        <dbReference type="EMBL" id="KAG5605005.1"/>
    </source>
</evidence>
<keyword evidence="2" id="KW-1185">Reference proteome</keyword>
<reference evidence="1 2" key="1">
    <citation type="submission" date="2020-09" db="EMBL/GenBank/DDBJ databases">
        <title>De no assembly of potato wild relative species, Solanum commersonii.</title>
        <authorList>
            <person name="Cho K."/>
        </authorList>
    </citation>
    <scope>NUCLEOTIDE SEQUENCE [LARGE SCALE GENOMIC DNA]</scope>
    <source>
        <strain evidence="1">LZ3.2</strain>
        <tissue evidence="1">Leaf</tissue>
    </source>
</reference>
<organism evidence="1 2">
    <name type="scientific">Solanum commersonii</name>
    <name type="common">Commerson's wild potato</name>
    <name type="synonym">Commerson's nightshade</name>
    <dbReference type="NCBI Taxonomy" id="4109"/>
    <lineage>
        <taxon>Eukaryota</taxon>
        <taxon>Viridiplantae</taxon>
        <taxon>Streptophyta</taxon>
        <taxon>Embryophyta</taxon>
        <taxon>Tracheophyta</taxon>
        <taxon>Spermatophyta</taxon>
        <taxon>Magnoliopsida</taxon>
        <taxon>eudicotyledons</taxon>
        <taxon>Gunneridae</taxon>
        <taxon>Pentapetalae</taxon>
        <taxon>asterids</taxon>
        <taxon>lamiids</taxon>
        <taxon>Solanales</taxon>
        <taxon>Solanaceae</taxon>
        <taxon>Solanoideae</taxon>
        <taxon>Solaneae</taxon>
        <taxon>Solanum</taxon>
    </lineage>
</organism>
<name>A0A9J5YYR7_SOLCO</name>
<protein>
    <submittedName>
        <fullName evidence="1">Uncharacterized protein</fullName>
    </submittedName>
</protein>
<gene>
    <name evidence="1" type="ORF">H5410_026497</name>
</gene>